<evidence type="ECO:0000313" key="13">
    <source>
        <dbReference type="EMBL" id="HIJ99932.1"/>
    </source>
</evidence>
<dbReference type="SMART" id="SM00865">
    <property type="entry name" value="Tubulin_C"/>
    <property type="match status" value="1"/>
</dbReference>
<keyword evidence="4 8" id="KW-0547">Nucleotide-binding</keyword>
<protein>
    <recommendedName>
        <fullName evidence="8 9">Cell division protein FtsZ</fullName>
    </recommendedName>
</protein>
<gene>
    <name evidence="8 13" type="primary">ftsZ</name>
    <name evidence="13" type="ORF">H1016_00140</name>
</gene>
<dbReference type="InterPro" id="IPR024757">
    <property type="entry name" value="FtsZ_C"/>
</dbReference>
<feature type="binding site" evidence="8">
    <location>
        <begin position="138"/>
        <end position="140"/>
    </location>
    <ligand>
        <name>GTP</name>
        <dbReference type="ChEBI" id="CHEBI:37565"/>
    </ligand>
</feature>
<organism evidence="13 14">
    <name type="scientific">Candidatus Naiadarchaeum limnaeum</name>
    <dbReference type="NCBI Taxonomy" id="2756139"/>
    <lineage>
        <taxon>Archaea</taxon>
        <taxon>Candidatus Undinarchaeota</taxon>
        <taxon>Candidatus Undinarchaeia</taxon>
        <taxon>Candidatus Naiadarchaeales</taxon>
        <taxon>Candidatus Naiadarchaeaceae</taxon>
        <taxon>Candidatus Naiadarchaeum</taxon>
    </lineage>
</organism>
<dbReference type="GO" id="GO:0005737">
    <property type="term" value="C:cytoplasm"/>
    <property type="evidence" value="ECO:0007669"/>
    <property type="project" value="UniProtKB-SubCell"/>
</dbReference>
<dbReference type="GO" id="GO:0043093">
    <property type="term" value="P:FtsZ-dependent cytokinesis"/>
    <property type="evidence" value="ECO:0007669"/>
    <property type="project" value="UniProtKB-UniRule"/>
</dbReference>
<dbReference type="HAMAP" id="MF_00909">
    <property type="entry name" value="FtsZ"/>
    <property type="match status" value="1"/>
</dbReference>
<keyword evidence="5 8" id="KW-0342">GTP-binding</keyword>
<dbReference type="SUPFAM" id="SSF52490">
    <property type="entry name" value="Tubulin nucleotide-binding domain-like"/>
    <property type="match status" value="1"/>
</dbReference>
<dbReference type="Gene3D" id="3.30.1330.20">
    <property type="entry name" value="Tubulin/FtsZ, C-terminal domain"/>
    <property type="match status" value="1"/>
</dbReference>
<evidence type="ECO:0000256" key="7">
    <source>
        <dbReference type="ARBA" id="ARBA00023306"/>
    </source>
</evidence>
<comment type="subunit">
    <text evidence="8">Homodimer. Polymerizes to form a dynamic ring structure in a strictly GTP-dependent manner. Interacts directly with several other division proteins.</text>
</comment>
<evidence type="ECO:0000259" key="11">
    <source>
        <dbReference type="SMART" id="SM00864"/>
    </source>
</evidence>
<evidence type="ECO:0000256" key="4">
    <source>
        <dbReference type="ARBA" id="ARBA00022741"/>
    </source>
</evidence>
<dbReference type="SMART" id="SM00864">
    <property type="entry name" value="Tubulin"/>
    <property type="match status" value="1"/>
</dbReference>
<reference evidence="13 14" key="1">
    <citation type="journal article" name="Nat. Commun.">
        <title>Undinarchaeota illuminate DPANN phylogeny and the impact of gene transfer on archaeal evolution.</title>
        <authorList>
            <person name="Dombrowski N."/>
            <person name="Williams T.A."/>
            <person name="Sun J."/>
            <person name="Woodcroft B.J."/>
            <person name="Lee J.H."/>
            <person name="Minh B.Q."/>
            <person name="Rinke C."/>
            <person name="Spang A."/>
        </authorList>
    </citation>
    <scope>NUCLEOTIDE SEQUENCE [LARGE SCALE GENOMIC DNA]</scope>
    <source>
        <strain evidence="13">MAG_bin1129</strain>
    </source>
</reference>
<dbReference type="PROSITE" id="PS01134">
    <property type="entry name" value="FTSZ_1"/>
    <property type="match status" value="1"/>
</dbReference>
<comment type="similarity">
    <text evidence="1 8 10">Belongs to the FtsZ family.</text>
</comment>
<proteinExistence type="inferred from homology"/>
<dbReference type="PANTHER" id="PTHR30314:SF3">
    <property type="entry name" value="MITOCHONDRIAL DIVISION PROTEIN FSZA"/>
    <property type="match status" value="1"/>
</dbReference>
<evidence type="ECO:0000256" key="6">
    <source>
        <dbReference type="ARBA" id="ARBA00023210"/>
    </source>
</evidence>
<dbReference type="NCBIfam" id="TIGR00065">
    <property type="entry name" value="ftsZ"/>
    <property type="match status" value="1"/>
</dbReference>
<dbReference type="GO" id="GO:0005525">
    <property type="term" value="F:GTP binding"/>
    <property type="evidence" value="ECO:0007669"/>
    <property type="project" value="UniProtKB-UniRule"/>
</dbReference>
<keyword evidence="7 8" id="KW-0131">Cell cycle</keyword>
<dbReference type="Pfam" id="PF12327">
    <property type="entry name" value="FtsZ_C"/>
    <property type="match status" value="1"/>
</dbReference>
<feature type="domain" description="Tubulin/FtsZ 2-layer sandwich" evidence="12">
    <location>
        <begin position="236"/>
        <end position="353"/>
    </location>
</feature>
<dbReference type="InterPro" id="IPR020805">
    <property type="entry name" value="Cell_div_FtsZ_CS"/>
</dbReference>
<feature type="binding site" evidence="8">
    <location>
        <begin position="51"/>
        <end position="55"/>
    </location>
    <ligand>
        <name>GTP</name>
        <dbReference type="ChEBI" id="CHEBI:37565"/>
    </ligand>
</feature>
<dbReference type="InterPro" id="IPR037103">
    <property type="entry name" value="Tubulin/FtsZ-like_C"/>
</dbReference>
<dbReference type="InterPro" id="IPR036525">
    <property type="entry name" value="Tubulin/FtsZ_GTPase_sf"/>
</dbReference>
<dbReference type="GO" id="GO:0051258">
    <property type="term" value="P:protein polymerization"/>
    <property type="evidence" value="ECO:0007669"/>
    <property type="project" value="UniProtKB-UniRule"/>
</dbReference>
<dbReference type="AlphaFoldDB" id="A0A832XLI5"/>
<keyword evidence="6 8" id="KW-0717">Septation</keyword>
<dbReference type="PANTHER" id="PTHR30314">
    <property type="entry name" value="CELL DIVISION PROTEIN FTSZ-RELATED"/>
    <property type="match status" value="1"/>
</dbReference>
<dbReference type="PRINTS" id="PR00423">
    <property type="entry name" value="CELLDVISFTSZ"/>
</dbReference>
<dbReference type="InterPro" id="IPR003008">
    <property type="entry name" value="Tubulin_FtsZ_GTPase"/>
</dbReference>
<dbReference type="EMBL" id="DVAB01000003">
    <property type="protein sequence ID" value="HIJ99932.1"/>
    <property type="molecule type" value="Genomic_DNA"/>
</dbReference>
<dbReference type="InterPro" id="IPR000158">
    <property type="entry name" value="Cell_div_FtsZ"/>
</dbReference>
<comment type="function">
    <text evidence="8">Essential cell division protein that forms a contractile ring structure (Z ring) at the future cell division site. The regulation of the ring assembly controls the timing and the location of cell division. One of the functions of the FtsZ ring is to recruit other cell division proteins to the septum to produce a new cell wall between the dividing cells. Binds GTP and shows GTPase activity.</text>
</comment>
<dbReference type="GO" id="GO:0032153">
    <property type="term" value="C:cell division site"/>
    <property type="evidence" value="ECO:0007669"/>
    <property type="project" value="UniProtKB-UniRule"/>
</dbReference>
<evidence type="ECO:0000256" key="3">
    <source>
        <dbReference type="ARBA" id="ARBA00022618"/>
    </source>
</evidence>
<dbReference type="InterPro" id="IPR045061">
    <property type="entry name" value="FtsZ/CetZ"/>
</dbReference>
<comment type="caution">
    <text evidence="13">The sequence shown here is derived from an EMBL/GenBank/DDBJ whole genome shotgun (WGS) entry which is preliminary data.</text>
</comment>
<dbReference type="Pfam" id="PF00091">
    <property type="entry name" value="Tubulin"/>
    <property type="match status" value="1"/>
</dbReference>
<dbReference type="CDD" id="cd02201">
    <property type="entry name" value="FtsZ_type1"/>
    <property type="match status" value="1"/>
</dbReference>
<dbReference type="FunFam" id="3.40.50.1440:FF:000023">
    <property type="entry name" value="Cell division protein FtsZ"/>
    <property type="match status" value="1"/>
</dbReference>
<feature type="binding site" evidence="8">
    <location>
        <position position="173"/>
    </location>
    <ligand>
        <name>GTP</name>
        <dbReference type="ChEBI" id="CHEBI:37565"/>
    </ligand>
</feature>
<feature type="binding site" evidence="8">
    <location>
        <position position="216"/>
    </location>
    <ligand>
        <name>GTP</name>
        <dbReference type="ChEBI" id="CHEBI:37565"/>
    </ligand>
</feature>
<dbReference type="Proteomes" id="UP000646946">
    <property type="component" value="Unassembled WGS sequence"/>
</dbReference>
<sequence length="375" mass="40224">MLDITKFKYGFTPRIDTSTIKTKIFKLPTDQSLEELVKARKTSIKVVGAGGAGNNTIHRLLDVGIDGADCIAINTDAQDLLYTNAHQKVLIGKNITGGLGAGADPTVGAEAAREDEKEIKEVLMGADLVFVTCGLGGGTGTGSVPIIAEVAKKVKALVIGIVTLPFSLEGAVRWENAMQGLANLREHTDTVIIIPNDKLLEIVPELPLNAAFKVADEVLVNAVKGVTELVTKEGLVNLDFADLRTVMKDGGTAMIGLGESDTEERARDAVEKALNNPLLDVQIEGGKGALINITGGADMTLHESRVVMEAVAEKLDPQARLIWGARIDPELQNLMRVLIVVTGLKQQKQILGPEGVEERKHLKTKLEREYGIEFV</sequence>
<keyword evidence="2 8" id="KW-0963">Cytoplasm</keyword>
<accession>A0A832XLI5</accession>
<dbReference type="InterPro" id="IPR008280">
    <property type="entry name" value="Tub_FtsZ_C"/>
</dbReference>
<evidence type="ECO:0000256" key="2">
    <source>
        <dbReference type="ARBA" id="ARBA00022490"/>
    </source>
</evidence>
<evidence type="ECO:0000256" key="8">
    <source>
        <dbReference type="HAMAP-Rule" id="MF_00909"/>
    </source>
</evidence>
<comment type="subcellular location">
    <subcellularLocation>
        <location evidence="8">Cytoplasm</location>
    </subcellularLocation>
    <text evidence="8">Assembles at midcell at the inner surface of the cytoplasmic membrane.</text>
</comment>
<keyword evidence="14" id="KW-1185">Reference proteome</keyword>
<evidence type="ECO:0000313" key="14">
    <source>
        <dbReference type="Proteomes" id="UP000646946"/>
    </source>
</evidence>
<dbReference type="Gene3D" id="3.40.50.1440">
    <property type="entry name" value="Tubulin/FtsZ, GTPase domain"/>
    <property type="match status" value="1"/>
</dbReference>
<name>A0A832XLI5_9ARCH</name>
<dbReference type="GO" id="GO:0003924">
    <property type="term" value="F:GTPase activity"/>
    <property type="evidence" value="ECO:0007669"/>
    <property type="project" value="UniProtKB-UniRule"/>
</dbReference>
<evidence type="ECO:0000256" key="1">
    <source>
        <dbReference type="ARBA" id="ARBA00009690"/>
    </source>
</evidence>
<feature type="domain" description="Tubulin/FtsZ GTPase" evidence="11">
    <location>
        <begin position="43"/>
        <end position="234"/>
    </location>
</feature>
<keyword evidence="3 8" id="KW-0132">Cell division</keyword>
<evidence type="ECO:0000256" key="10">
    <source>
        <dbReference type="RuleBase" id="RU003360"/>
    </source>
</evidence>
<dbReference type="SUPFAM" id="SSF55307">
    <property type="entry name" value="Tubulin C-terminal domain-like"/>
    <property type="match status" value="1"/>
</dbReference>
<evidence type="ECO:0000256" key="5">
    <source>
        <dbReference type="ARBA" id="ARBA00023134"/>
    </source>
</evidence>
<feature type="binding site" evidence="8">
    <location>
        <position position="169"/>
    </location>
    <ligand>
        <name>GTP</name>
        <dbReference type="ChEBI" id="CHEBI:37565"/>
    </ligand>
</feature>
<evidence type="ECO:0000256" key="9">
    <source>
        <dbReference type="NCBIfam" id="TIGR00065"/>
    </source>
</evidence>
<dbReference type="InterPro" id="IPR018316">
    <property type="entry name" value="Tubulin/FtsZ_2-layer-sand-dom"/>
</dbReference>
<evidence type="ECO:0000259" key="12">
    <source>
        <dbReference type="SMART" id="SM00865"/>
    </source>
</evidence>